<name>A0A4P7NWJ1_PYROR</name>
<organism evidence="1 2">
    <name type="scientific">Pyricularia oryzae</name>
    <name type="common">Rice blast fungus</name>
    <name type="synonym">Magnaporthe oryzae</name>
    <dbReference type="NCBI Taxonomy" id="318829"/>
    <lineage>
        <taxon>Eukaryota</taxon>
        <taxon>Fungi</taxon>
        <taxon>Dikarya</taxon>
        <taxon>Ascomycota</taxon>
        <taxon>Pezizomycotina</taxon>
        <taxon>Sordariomycetes</taxon>
        <taxon>Sordariomycetidae</taxon>
        <taxon>Magnaporthales</taxon>
        <taxon>Pyriculariaceae</taxon>
        <taxon>Pyricularia</taxon>
    </lineage>
</organism>
<gene>
    <name evidence="1" type="ORF">PoMZ_13269</name>
</gene>
<accession>A0A4P7NWJ1</accession>
<evidence type="ECO:0000313" key="2">
    <source>
        <dbReference type="Proteomes" id="UP000294847"/>
    </source>
</evidence>
<dbReference type="Proteomes" id="UP000294847">
    <property type="component" value="Chromosome 7"/>
</dbReference>
<dbReference type="AlphaFoldDB" id="A0A4P7NWJ1"/>
<proteinExistence type="predicted"/>
<sequence>MEVWIRAAADLSSDTHLSPRQDARSLNRSRLRALTWIRLPLVQGPEAFILNPFHMNPFDGNRRQDLFALLRLGPERHRHEPLLSQIVGEKPAKPAFVLEFAKQRSQPPSNPPGSSVRARAESGIGPRRRIGVVF</sequence>
<dbReference type="EMBL" id="CP034210">
    <property type="protein sequence ID" value="QBZ66296.1"/>
    <property type="molecule type" value="Genomic_DNA"/>
</dbReference>
<protein>
    <submittedName>
        <fullName evidence="1">Uncharacterized protein</fullName>
    </submittedName>
</protein>
<reference evidence="1 2" key="1">
    <citation type="journal article" date="2019" name="Mol. Biol. Evol.">
        <title>Blast fungal genomes show frequent chromosomal changes, gene gains and losses, and effector gene turnover.</title>
        <authorList>
            <person name="Gomez Luciano L.B."/>
            <person name="Jason Tsai I."/>
            <person name="Chuma I."/>
            <person name="Tosa Y."/>
            <person name="Chen Y.H."/>
            <person name="Li J.Y."/>
            <person name="Li M.Y."/>
            <person name="Jade Lu M.Y."/>
            <person name="Nakayashiki H."/>
            <person name="Li W.H."/>
        </authorList>
    </citation>
    <scope>NUCLEOTIDE SEQUENCE [LARGE SCALE GENOMIC DNA]</scope>
    <source>
        <strain evidence="1">MZ5-1-6</strain>
    </source>
</reference>
<evidence type="ECO:0000313" key="1">
    <source>
        <dbReference type="EMBL" id="QBZ66296.1"/>
    </source>
</evidence>